<feature type="transmembrane region" description="Helical" evidence="4">
    <location>
        <begin position="211"/>
        <end position="231"/>
    </location>
</feature>
<keyword evidence="4" id="KW-0472">Membrane</keyword>
<organism evidence="5 6">
    <name type="scientific">Gonapodya prolifera (strain JEL478)</name>
    <name type="common">Monoblepharis prolifera</name>
    <dbReference type="NCBI Taxonomy" id="1344416"/>
    <lineage>
        <taxon>Eukaryota</taxon>
        <taxon>Fungi</taxon>
        <taxon>Fungi incertae sedis</taxon>
        <taxon>Chytridiomycota</taxon>
        <taxon>Chytridiomycota incertae sedis</taxon>
        <taxon>Monoblepharidomycetes</taxon>
        <taxon>Monoblepharidales</taxon>
        <taxon>Gonapodyaceae</taxon>
        <taxon>Gonapodya</taxon>
    </lineage>
</organism>
<dbReference type="GO" id="GO:0016020">
    <property type="term" value="C:membrane"/>
    <property type="evidence" value="ECO:0007669"/>
    <property type="project" value="UniProtKB-SubCell"/>
</dbReference>
<feature type="transmembrane region" description="Helical" evidence="4">
    <location>
        <begin position="266"/>
        <end position="287"/>
    </location>
</feature>
<dbReference type="PANTHER" id="PTHR11360:SF284">
    <property type="entry name" value="EG:103B4.3 PROTEIN-RELATED"/>
    <property type="match status" value="1"/>
</dbReference>
<evidence type="ECO:0000256" key="2">
    <source>
        <dbReference type="ARBA" id="ARBA00006727"/>
    </source>
</evidence>
<evidence type="ECO:0000256" key="3">
    <source>
        <dbReference type="SAM" id="MobiDB-lite"/>
    </source>
</evidence>
<evidence type="ECO:0000313" key="5">
    <source>
        <dbReference type="EMBL" id="KXS15362.1"/>
    </source>
</evidence>
<proteinExistence type="inferred from homology"/>
<dbReference type="OMA" id="ISMCIST"/>
<feature type="transmembrane region" description="Helical" evidence="4">
    <location>
        <begin position="293"/>
        <end position="318"/>
    </location>
</feature>
<protein>
    <submittedName>
        <fullName evidence="5">MFS general substrate transporter</fullName>
    </submittedName>
</protein>
<feature type="compositionally biased region" description="Polar residues" evidence="3">
    <location>
        <begin position="30"/>
        <end position="49"/>
    </location>
</feature>
<dbReference type="Gene3D" id="1.20.1250.20">
    <property type="entry name" value="MFS general substrate transporter like domains"/>
    <property type="match status" value="2"/>
</dbReference>
<dbReference type="PANTHER" id="PTHR11360">
    <property type="entry name" value="MONOCARBOXYLATE TRANSPORTER"/>
    <property type="match status" value="1"/>
</dbReference>
<dbReference type="EMBL" id="KQ965762">
    <property type="protein sequence ID" value="KXS15362.1"/>
    <property type="molecule type" value="Genomic_DNA"/>
</dbReference>
<comment type="similarity">
    <text evidence="2">Belongs to the major facilitator superfamily. Monocarboxylate porter (TC 2.A.1.13) family.</text>
</comment>
<keyword evidence="4" id="KW-0812">Transmembrane</keyword>
<feature type="transmembrane region" description="Helical" evidence="4">
    <location>
        <begin position="184"/>
        <end position="204"/>
    </location>
</feature>
<comment type="subcellular location">
    <subcellularLocation>
        <location evidence="1">Membrane</location>
        <topology evidence="1">Multi-pass membrane protein</topology>
    </subcellularLocation>
</comment>
<reference evidence="5 6" key="1">
    <citation type="journal article" date="2015" name="Genome Biol. Evol.">
        <title>Phylogenomic analyses indicate that early fungi evolved digesting cell walls of algal ancestors of land plants.</title>
        <authorList>
            <person name="Chang Y."/>
            <person name="Wang S."/>
            <person name="Sekimoto S."/>
            <person name="Aerts A.L."/>
            <person name="Choi C."/>
            <person name="Clum A."/>
            <person name="LaButti K.M."/>
            <person name="Lindquist E.A."/>
            <person name="Yee Ngan C."/>
            <person name="Ohm R.A."/>
            <person name="Salamov A.A."/>
            <person name="Grigoriev I.V."/>
            <person name="Spatafora J.W."/>
            <person name="Berbee M.L."/>
        </authorList>
    </citation>
    <scope>NUCLEOTIDE SEQUENCE [LARGE SCALE GENOMIC DNA]</scope>
    <source>
        <strain evidence="5 6">JEL478</strain>
    </source>
</reference>
<dbReference type="GO" id="GO:0022857">
    <property type="term" value="F:transmembrane transporter activity"/>
    <property type="evidence" value="ECO:0007669"/>
    <property type="project" value="InterPro"/>
</dbReference>
<dbReference type="Proteomes" id="UP000070544">
    <property type="component" value="Unassembled WGS sequence"/>
</dbReference>
<feature type="transmembrane region" description="Helical" evidence="4">
    <location>
        <begin position="381"/>
        <end position="402"/>
    </location>
</feature>
<dbReference type="InterPro" id="IPR050327">
    <property type="entry name" value="Proton-linked_MCT"/>
</dbReference>
<dbReference type="AlphaFoldDB" id="A0A139AEW4"/>
<accession>A0A139AEW4</accession>
<dbReference type="InterPro" id="IPR011701">
    <property type="entry name" value="MFS"/>
</dbReference>
<keyword evidence="6" id="KW-1185">Reference proteome</keyword>
<name>A0A139AEW4_GONPJ</name>
<evidence type="ECO:0000256" key="4">
    <source>
        <dbReference type="SAM" id="Phobius"/>
    </source>
</evidence>
<dbReference type="Pfam" id="PF07690">
    <property type="entry name" value="MFS_1"/>
    <property type="match status" value="1"/>
</dbReference>
<feature type="transmembrane region" description="Helical" evidence="4">
    <location>
        <begin position="129"/>
        <end position="148"/>
    </location>
</feature>
<dbReference type="InterPro" id="IPR036259">
    <property type="entry name" value="MFS_trans_sf"/>
</dbReference>
<feature type="region of interest" description="Disordered" evidence="3">
    <location>
        <begin position="1"/>
        <end position="58"/>
    </location>
</feature>
<keyword evidence="4" id="KW-1133">Transmembrane helix</keyword>
<feature type="transmembrane region" description="Helical" evidence="4">
    <location>
        <begin position="66"/>
        <end position="84"/>
    </location>
</feature>
<gene>
    <name evidence="5" type="ORF">M427DRAFT_32333</name>
</gene>
<dbReference type="OrthoDB" id="2213137at2759"/>
<feature type="transmembrane region" description="Helical" evidence="4">
    <location>
        <begin position="330"/>
        <end position="353"/>
    </location>
</feature>
<sequence length="415" mass="43792">MTNSQIDSDDTIAHRVHHRPEAADLELASRTANGSEDNTELVAQNSTQEAAEGGKNPEELDFPEGGYGWVVAAAAFTTVAISVGQQLTFGAGATNVTIAVLGGVCVAILPGVGPFSGKLADSIGYRRTALLGAFLQCLGYFLACFSSLELRQVVLWQAVISPIGQSSFPATAVVAHWFLRRRGFAMGLISAGGGIGGLVLAPTLQAILDRAGLRATFVFLCVLTGVGVGAIEKLGTSTTIASVTLAVNAAGQGIGRFIWASVALRVGYLHMYCIVIGVPALLAWVLWTNAINLGLLITFSFTFGMFGGGFIVMNPLIAPDLFGYVQMASVIGMLFGSFAPGQMLGPVIFGALLDRNPVLVRTQVTHPDGSTSVLETTERNYFVAIMACGAFYCAGLVFILWLQFEKAGWKVWARV</sequence>
<dbReference type="SUPFAM" id="SSF103473">
    <property type="entry name" value="MFS general substrate transporter"/>
    <property type="match status" value="1"/>
</dbReference>
<evidence type="ECO:0000313" key="6">
    <source>
        <dbReference type="Proteomes" id="UP000070544"/>
    </source>
</evidence>
<feature type="transmembrane region" description="Helical" evidence="4">
    <location>
        <begin position="96"/>
        <end position="117"/>
    </location>
</feature>
<feature type="transmembrane region" description="Helical" evidence="4">
    <location>
        <begin position="237"/>
        <end position="259"/>
    </location>
</feature>
<evidence type="ECO:0000256" key="1">
    <source>
        <dbReference type="ARBA" id="ARBA00004141"/>
    </source>
</evidence>